<accession>A0A1B7MJG3</accession>
<organism evidence="4 5">
    <name type="scientific">Rhizopogon vinicolor AM-OR11-026</name>
    <dbReference type="NCBI Taxonomy" id="1314800"/>
    <lineage>
        <taxon>Eukaryota</taxon>
        <taxon>Fungi</taxon>
        <taxon>Dikarya</taxon>
        <taxon>Basidiomycota</taxon>
        <taxon>Agaricomycotina</taxon>
        <taxon>Agaricomycetes</taxon>
        <taxon>Agaricomycetidae</taxon>
        <taxon>Boletales</taxon>
        <taxon>Suillineae</taxon>
        <taxon>Rhizopogonaceae</taxon>
        <taxon>Rhizopogon</taxon>
    </lineage>
</organism>
<dbReference type="InterPro" id="IPR012677">
    <property type="entry name" value="Nucleotide-bd_a/b_plait_sf"/>
</dbReference>
<keyword evidence="1 2" id="KW-0694">RNA-binding</keyword>
<protein>
    <recommendedName>
        <fullName evidence="3">RRM domain-containing protein</fullName>
    </recommendedName>
</protein>
<dbReference type="InParanoid" id="A0A1B7MJG3"/>
<dbReference type="EMBL" id="KV448927">
    <property type="protein sequence ID" value="OAX32744.1"/>
    <property type="molecule type" value="Genomic_DNA"/>
</dbReference>
<dbReference type="PANTHER" id="PTHR10352">
    <property type="entry name" value="EUKARYOTIC TRANSLATION INITIATION FACTOR 3 SUBUNIT G"/>
    <property type="match status" value="1"/>
</dbReference>
<dbReference type="Gene3D" id="3.30.70.330">
    <property type="match status" value="2"/>
</dbReference>
<reference evidence="4 5" key="1">
    <citation type="submission" date="2016-06" db="EMBL/GenBank/DDBJ databases">
        <title>Comparative genomics of the ectomycorrhizal sister species Rhizopogon vinicolor and Rhizopogon vesiculosus (Basidiomycota: Boletales) reveals a divergence of the mating type B locus.</title>
        <authorList>
            <consortium name="DOE Joint Genome Institute"/>
            <person name="Mujic A.B."/>
            <person name="Kuo A."/>
            <person name="Tritt A."/>
            <person name="Lipzen A."/>
            <person name="Chen C."/>
            <person name="Johnson J."/>
            <person name="Sharma A."/>
            <person name="Barry K."/>
            <person name="Grigoriev I.V."/>
            <person name="Spatafora J.W."/>
        </authorList>
    </citation>
    <scope>NUCLEOTIDE SEQUENCE [LARGE SCALE GENOMIC DNA]</scope>
    <source>
        <strain evidence="4 5">AM-OR11-026</strain>
    </source>
</reference>
<gene>
    <name evidence="4" type="ORF">K503DRAFT_804977</name>
</gene>
<feature type="domain" description="RRM" evidence="3">
    <location>
        <begin position="37"/>
        <end position="126"/>
    </location>
</feature>
<dbReference type="GO" id="GO:0003723">
    <property type="term" value="F:RNA binding"/>
    <property type="evidence" value="ECO:0007669"/>
    <property type="project" value="UniProtKB-UniRule"/>
</dbReference>
<evidence type="ECO:0000313" key="5">
    <source>
        <dbReference type="Proteomes" id="UP000092154"/>
    </source>
</evidence>
<sequence>MDIANQRELREMTSITVAEEDGGSVAGGDEPALSTGTTLFVKNLAVSTTVERLTQVFRNLPGFSFARVQTKLDPKRSSVCGAEPLRLSVGYGFVWFRTGGDVKKGMKGMQCFVLDGYGLHVKFAGRGTEDEPKDEVDAKNMMIVKNVPFEATKKDIRELFGLIQITFHAPDITLNSFPHSAHGHLKSVCLSKKFDSQAENAYAALSHTHLLGRHLVLEWAEEVKHDIEVLRKKAGVGYGDGAGAELPGHKWKLDIAEDDWE</sequence>
<dbReference type="AlphaFoldDB" id="A0A1B7MJG3"/>
<name>A0A1B7MJG3_9AGAM</name>
<dbReference type="Proteomes" id="UP000092154">
    <property type="component" value="Unassembled WGS sequence"/>
</dbReference>
<dbReference type="SMART" id="SM00360">
    <property type="entry name" value="RRM"/>
    <property type="match status" value="2"/>
</dbReference>
<proteinExistence type="predicted"/>
<evidence type="ECO:0000313" key="4">
    <source>
        <dbReference type="EMBL" id="OAX32744.1"/>
    </source>
</evidence>
<dbReference type="PROSITE" id="PS50102">
    <property type="entry name" value="RRM"/>
    <property type="match status" value="1"/>
</dbReference>
<evidence type="ECO:0000259" key="3">
    <source>
        <dbReference type="PROSITE" id="PS50102"/>
    </source>
</evidence>
<dbReference type="STRING" id="1314800.A0A1B7MJG3"/>
<keyword evidence="5" id="KW-1185">Reference proteome</keyword>
<dbReference type="OrthoDB" id="439639at2759"/>
<evidence type="ECO:0000256" key="1">
    <source>
        <dbReference type="ARBA" id="ARBA00022884"/>
    </source>
</evidence>
<dbReference type="InterPro" id="IPR035979">
    <property type="entry name" value="RBD_domain_sf"/>
</dbReference>
<dbReference type="InterPro" id="IPR000504">
    <property type="entry name" value="RRM_dom"/>
</dbReference>
<evidence type="ECO:0000256" key="2">
    <source>
        <dbReference type="PROSITE-ProRule" id="PRU00176"/>
    </source>
</evidence>
<dbReference type="SUPFAM" id="SSF54928">
    <property type="entry name" value="RNA-binding domain, RBD"/>
    <property type="match status" value="2"/>
</dbReference>